<keyword evidence="3" id="KW-1185">Reference proteome</keyword>
<protein>
    <submittedName>
        <fullName evidence="2">Uncharacterized protein</fullName>
    </submittedName>
</protein>
<name>A0ABY5D1U6_9ACTN</name>
<proteinExistence type="predicted"/>
<gene>
    <name evidence="2" type="ORF">NE857_21925</name>
</gene>
<evidence type="ECO:0000256" key="1">
    <source>
        <dbReference type="SAM" id="MobiDB-lite"/>
    </source>
</evidence>
<reference evidence="2" key="1">
    <citation type="submission" date="2022-06" db="EMBL/GenBank/DDBJ databases">
        <authorList>
            <person name="Ping M."/>
        </authorList>
    </citation>
    <scope>NUCLEOTIDE SEQUENCE</scope>
    <source>
        <strain evidence="2">JCM11759T</strain>
    </source>
</reference>
<evidence type="ECO:0000313" key="2">
    <source>
        <dbReference type="EMBL" id="USY17977.1"/>
    </source>
</evidence>
<feature type="region of interest" description="Disordered" evidence="1">
    <location>
        <begin position="141"/>
        <end position="161"/>
    </location>
</feature>
<dbReference type="EMBL" id="CP099837">
    <property type="protein sequence ID" value="USY17977.1"/>
    <property type="molecule type" value="Genomic_DNA"/>
</dbReference>
<dbReference type="RefSeq" id="WP_254417467.1">
    <property type="nucleotide sequence ID" value="NZ_BAAAJB010000011.1"/>
</dbReference>
<dbReference type="Proteomes" id="UP001055940">
    <property type="component" value="Chromosome"/>
</dbReference>
<evidence type="ECO:0000313" key="3">
    <source>
        <dbReference type="Proteomes" id="UP001055940"/>
    </source>
</evidence>
<accession>A0ABY5D1U6</accession>
<organism evidence="2 3">
    <name type="scientific">Nocardiopsis exhalans</name>
    <dbReference type="NCBI Taxonomy" id="163604"/>
    <lineage>
        <taxon>Bacteria</taxon>
        <taxon>Bacillati</taxon>
        <taxon>Actinomycetota</taxon>
        <taxon>Actinomycetes</taxon>
        <taxon>Streptosporangiales</taxon>
        <taxon>Nocardiopsidaceae</taxon>
        <taxon>Nocardiopsis</taxon>
    </lineage>
</organism>
<sequence>MTPWIDFAQTALPVALAPAAALAGVWVAQRGALKLEKARAERERQAQLATERRAAYAEFLGLAQRVSLPGADTPDVVEFGVARARISIVGSEAAARVAEELVEHVRALALVPEKRTRQREQAWARASDAVKEFARVCREENQADGATRSHLQAGARKRIGS</sequence>